<dbReference type="Proteomes" id="UP001169242">
    <property type="component" value="Unassembled WGS sequence"/>
</dbReference>
<reference evidence="2" key="1">
    <citation type="journal article" date="2023" name="Int. J. Syst. Evol. Microbiol.">
        <title>&lt;i&gt;Holtiella tumoricola&lt;/i&gt; gen. nov. sp. nov., isolated from a human clinical sample.</title>
        <authorList>
            <person name="Allen-Vercoe E."/>
            <person name="Daigneault M.C."/>
            <person name="Vancuren S.J."/>
            <person name="Cochrane K."/>
            <person name="O'Neal L.L."/>
            <person name="Sankaranarayanan K."/>
            <person name="Lawson P.A."/>
        </authorList>
    </citation>
    <scope>NUCLEOTIDE SEQUENCE</scope>
    <source>
        <strain evidence="2">CC70A</strain>
    </source>
</reference>
<dbReference type="EMBL" id="JAQIFT010000047">
    <property type="protein sequence ID" value="MDA3732389.1"/>
    <property type="molecule type" value="Genomic_DNA"/>
</dbReference>
<organism evidence="2 3">
    <name type="scientific">Holtiella tumoricola</name>
    <dbReference type="NCBI Taxonomy" id="3018743"/>
    <lineage>
        <taxon>Bacteria</taxon>
        <taxon>Bacillati</taxon>
        <taxon>Bacillota</taxon>
        <taxon>Clostridia</taxon>
        <taxon>Lachnospirales</taxon>
        <taxon>Cellulosilyticaceae</taxon>
        <taxon>Holtiella</taxon>
    </lineage>
</organism>
<keyword evidence="1" id="KW-1133">Transmembrane helix</keyword>
<evidence type="ECO:0000256" key="1">
    <source>
        <dbReference type="SAM" id="Phobius"/>
    </source>
</evidence>
<keyword evidence="3" id="KW-1185">Reference proteome</keyword>
<gene>
    <name evidence="2" type="ORF">PBV87_12910</name>
</gene>
<accession>A0AA42DNN4</accession>
<proteinExistence type="predicted"/>
<dbReference type="RefSeq" id="WP_271012562.1">
    <property type="nucleotide sequence ID" value="NZ_JAQIFT010000047.1"/>
</dbReference>
<comment type="caution">
    <text evidence="2">The sequence shown here is derived from an EMBL/GenBank/DDBJ whole genome shotgun (WGS) entry which is preliminary data.</text>
</comment>
<evidence type="ECO:0008006" key="4">
    <source>
        <dbReference type="Google" id="ProtNLM"/>
    </source>
</evidence>
<keyword evidence="1" id="KW-0812">Transmembrane</keyword>
<protein>
    <recommendedName>
        <fullName evidence="4">Phage tail tape measure protein</fullName>
    </recommendedName>
</protein>
<name>A0AA42DNN4_9FIRM</name>
<feature type="transmembrane region" description="Helical" evidence="1">
    <location>
        <begin position="395"/>
        <end position="415"/>
    </location>
</feature>
<feature type="transmembrane region" description="Helical" evidence="1">
    <location>
        <begin position="421"/>
        <end position="439"/>
    </location>
</feature>
<dbReference type="AlphaFoldDB" id="A0AA42DNN4"/>
<evidence type="ECO:0000313" key="3">
    <source>
        <dbReference type="Proteomes" id="UP001169242"/>
    </source>
</evidence>
<evidence type="ECO:0000313" key="2">
    <source>
        <dbReference type="EMBL" id="MDA3732389.1"/>
    </source>
</evidence>
<keyword evidence="1" id="KW-0472">Membrane</keyword>
<sequence>MASKKELQALITLAGKVDPSLQNALSKATKGTKDLGESMQESSKHASRLGDIIKGSVIGNMVYDGIRTVTNYVKQLGTQALETASSLIEVQNVVDTTFSSSAIQIDAWSKTTLKAFGITELQAKQWSGSMGAMLKSSGIAADDMLIMSKTLAELAGDFSSFYNLSHEDAWNKVRAGMSGETEPLKQLGINMSVANLEAYALGEGIKKSYKDMTQAEQTLLRYNYLLEMSTDAQGDFARTLDTSWENQKRLLKNNIMDKASAVLAKFIPLLTDLTAKANAFVEQIDIDMVILNIENGFRLAGDAVGWMKDNIDWIIPTGLTLAGVMTSIKAINIIRSISETVAWVGKLTSFTKLLTLAKIKDKAETLYLMALYSKDAVVKGISTAGTWAMTAAQGALNGIMAIGTGIMGAFGAVLAFVTSPIGLVVLGIAALIAVGVALWKNWDTVKVKAFELWEGMKSAFGGIGEWFGGLWEGVKEGFKGFVNFIIGGINRIPEGINKIQISVPDWVPGLGGKTLGFNIPTIPTFAMGGIATQASIFGEAGPEMAIPLKRTPRSIHLLNQTAEFLGVNKSVTEKVAQKVANIVINVTGDTSKQSILDIKEAVKQALQELEYEEEVVSFG</sequence>